<evidence type="ECO:0000256" key="1">
    <source>
        <dbReference type="SAM" id="Phobius"/>
    </source>
</evidence>
<accession>A0A163D222</accession>
<comment type="caution">
    <text evidence="2">The sequence shown here is derived from an EMBL/GenBank/DDBJ whole genome shotgun (WGS) entry which is preliminary data.</text>
</comment>
<evidence type="ECO:0000313" key="3">
    <source>
        <dbReference type="Proteomes" id="UP000076837"/>
    </source>
</evidence>
<gene>
    <name evidence="2" type="ORF">ST47_g6006</name>
</gene>
<keyword evidence="3" id="KW-1185">Reference proteome</keyword>
<keyword evidence="1" id="KW-0812">Transmembrane</keyword>
<dbReference type="Proteomes" id="UP000076837">
    <property type="component" value="Unassembled WGS sequence"/>
</dbReference>
<reference evidence="2 3" key="1">
    <citation type="journal article" date="2016" name="Sci. Rep.">
        <title>Draft genome sequencing and secretome analysis of fungal phytopathogen Ascochyta rabiei provides insight into the necrotrophic effector repertoire.</title>
        <authorList>
            <person name="Verma S."/>
            <person name="Gazara R.K."/>
            <person name="Nizam S."/>
            <person name="Parween S."/>
            <person name="Chattopadhyay D."/>
            <person name="Verma P.K."/>
        </authorList>
    </citation>
    <scope>NUCLEOTIDE SEQUENCE [LARGE SCALE GENOMIC DNA]</scope>
    <source>
        <strain evidence="2 3">ArDII</strain>
    </source>
</reference>
<organism evidence="2 3">
    <name type="scientific">Didymella rabiei</name>
    <name type="common">Chickpea ascochyta blight fungus</name>
    <name type="synonym">Mycosphaerella rabiei</name>
    <dbReference type="NCBI Taxonomy" id="5454"/>
    <lineage>
        <taxon>Eukaryota</taxon>
        <taxon>Fungi</taxon>
        <taxon>Dikarya</taxon>
        <taxon>Ascomycota</taxon>
        <taxon>Pezizomycotina</taxon>
        <taxon>Dothideomycetes</taxon>
        <taxon>Pleosporomycetidae</taxon>
        <taxon>Pleosporales</taxon>
        <taxon>Pleosporineae</taxon>
        <taxon>Didymellaceae</taxon>
        <taxon>Ascochyta</taxon>
    </lineage>
</organism>
<protein>
    <submittedName>
        <fullName evidence="2">Uncharacterized protein</fullName>
    </submittedName>
</protein>
<dbReference type="AlphaFoldDB" id="A0A163D222"/>
<dbReference type="EMBL" id="JYNV01000207">
    <property type="protein sequence ID" value="KZM22853.1"/>
    <property type="molecule type" value="Genomic_DNA"/>
</dbReference>
<sequence>MYRFGQNETVFFNPQRSLRIAEASIVALVINFAISALSLNTWCGNVSASDTQSRNVYRFSHPFDMLLLYGLCLDCL</sequence>
<feature type="transmembrane region" description="Helical" evidence="1">
    <location>
        <begin position="20"/>
        <end position="42"/>
    </location>
</feature>
<keyword evidence="1" id="KW-0472">Membrane</keyword>
<keyword evidence="1" id="KW-1133">Transmembrane helix</keyword>
<name>A0A163D222_DIDRA</name>
<proteinExistence type="predicted"/>
<evidence type="ECO:0000313" key="2">
    <source>
        <dbReference type="EMBL" id="KZM22853.1"/>
    </source>
</evidence>